<evidence type="ECO:0000256" key="1">
    <source>
        <dbReference type="SAM" id="MobiDB-lite"/>
    </source>
</evidence>
<evidence type="ECO:0000313" key="3">
    <source>
        <dbReference type="Proteomes" id="UP000001876"/>
    </source>
</evidence>
<dbReference type="AlphaFoldDB" id="C1MJ82"/>
<feature type="compositionally biased region" description="Basic and acidic residues" evidence="1">
    <location>
        <begin position="264"/>
        <end position="276"/>
    </location>
</feature>
<organism evidence="3">
    <name type="scientific">Micromonas pusilla (strain CCMP1545)</name>
    <name type="common">Picoplanktonic green alga</name>
    <dbReference type="NCBI Taxonomy" id="564608"/>
    <lineage>
        <taxon>Eukaryota</taxon>
        <taxon>Viridiplantae</taxon>
        <taxon>Chlorophyta</taxon>
        <taxon>Mamiellophyceae</taxon>
        <taxon>Mamiellales</taxon>
        <taxon>Mamiellaceae</taxon>
        <taxon>Micromonas</taxon>
    </lineage>
</organism>
<accession>C1MJ82</accession>
<evidence type="ECO:0008006" key="4">
    <source>
        <dbReference type="Google" id="ProtNLM"/>
    </source>
</evidence>
<name>C1MJ82_MICPC</name>
<dbReference type="Proteomes" id="UP000001876">
    <property type="component" value="Unassembled WGS sequence"/>
</dbReference>
<sequence>MAHTRSEAPEIAVFKDDRVMVNVMSVVDVVTSTVPLPVMLLVGAIKQGDLPHGVAVLQVMPCKDISAEPAGQRIFSLWQGADVETIAAAVEATIGEHCTSTLFPVMETHAHGISKESLEEKLARHARSTARSIESLDARLGVSGAVIKGVTTGEQVVSKTMHDVWEKTAGIRENPTVAKTLDVGAKGWNSLVGGFTAAAAMVDRTRDSLVKRGQEMAGPSEEALAVNAPAAIIQPAAAGAAGAGAGADAIPTSTSPSGAGDDDGSPRRCSREGGRR</sequence>
<reference evidence="2 3" key="1">
    <citation type="journal article" date="2009" name="Science">
        <title>Green evolution and dynamic adaptations revealed by genomes of the marine picoeukaryotes Micromonas.</title>
        <authorList>
            <person name="Worden A.Z."/>
            <person name="Lee J.H."/>
            <person name="Mock T."/>
            <person name="Rouze P."/>
            <person name="Simmons M.P."/>
            <person name="Aerts A.L."/>
            <person name="Allen A.E."/>
            <person name="Cuvelier M.L."/>
            <person name="Derelle E."/>
            <person name="Everett M.V."/>
            <person name="Foulon E."/>
            <person name="Grimwood J."/>
            <person name="Gundlach H."/>
            <person name="Henrissat B."/>
            <person name="Napoli C."/>
            <person name="McDonald S.M."/>
            <person name="Parker M.S."/>
            <person name="Rombauts S."/>
            <person name="Salamov A."/>
            <person name="Von Dassow P."/>
            <person name="Badger J.H."/>
            <person name="Coutinho P.M."/>
            <person name="Demir E."/>
            <person name="Dubchak I."/>
            <person name="Gentemann C."/>
            <person name="Eikrem W."/>
            <person name="Gready J.E."/>
            <person name="John U."/>
            <person name="Lanier W."/>
            <person name="Lindquist E.A."/>
            <person name="Lucas S."/>
            <person name="Mayer K.F."/>
            <person name="Moreau H."/>
            <person name="Not F."/>
            <person name="Otillar R."/>
            <person name="Panaud O."/>
            <person name="Pangilinan J."/>
            <person name="Paulsen I."/>
            <person name="Piegu B."/>
            <person name="Poliakov A."/>
            <person name="Robbens S."/>
            <person name="Schmutz J."/>
            <person name="Toulza E."/>
            <person name="Wyss T."/>
            <person name="Zelensky A."/>
            <person name="Zhou K."/>
            <person name="Armbrust E.V."/>
            <person name="Bhattacharya D."/>
            <person name="Goodenough U.W."/>
            <person name="Van de Peer Y."/>
            <person name="Grigoriev I.V."/>
        </authorList>
    </citation>
    <scope>NUCLEOTIDE SEQUENCE [LARGE SCALE GENOMIC DNA]</scope>
    <source>
        <strain evidence="2 3">CCMP1545</strain>
    </source>
</reference>
<protein>
    <recommendedName>
        <fullName evidence="4">Senescence domain-containing protein</fullName>
    </recommendedName>
</protein>
<dbReference type="RefSeq" id="XP_003055788.1">
    <property type="nucleotide sequence ID" value="XM_003055742.1"/>
</dbReference>
<dbReference type="OrthoDB" id="10601925at2759"/>
<dbReference type="KEGG" id="mpp:MICPUCDRAFT_50846"/>
<feature type="compositionally biased region" description="Low complexity" evidence="1">
    <location>
        <begin position="237"/>
        <end position="251"/>
    </location>
</feature>
<dbReference type="EMBL" id="GG663735">
    <property type="protein sequence ID" value="EEH61040.1"/>
    <property type="molecule type" value="Genomic_DNA"/>
</dbReference>
<gene>
    <name evidence="2" type="ORF">MICPUCDRAFT_50846</name>
</gene>
<evidence type="ECO:0000313" key="2">
    <source>
        <dbReference type="EMBL" id="EEH61040.1"/>
    </source>
</evidence>
<feature type="region of interest" description="Disordered" evidence="1">
    <location>
        <begin position="237"/>
        <end position="276"/>
    </location>
</feature>
<proteinExistence type="predicted"/>
<keyword evidence="3" id="KW-1185">Reference proteome</keyword>
<dbReference type="GeneID" id="9680227"/>